<evidence type="ECO:0000313" key="5">
    <source>
        <dbReference type="Proteomes" id="UP000769780"/>
    </source>
</evidence>
<evidence type="ECO:0000256" key="2">
    <source>
        <dbReference type="SAM" id="SignalP"/>
    </source>
</evidence>
<dbReference type="Pfam" id="PF12849">
    <property type="entry name" value="PBP_like_2"/>
    <property type="match status" value="1"/>
</dbReference>
<dbReference type="PANTHER" id="PTHR37945">
    <property type="entry name" value="EXTRACELLULAR TUNGSTATE BINDING PROTEIN"/>
    <property type="match status" value="1"/>
</dbReference>
<evidence type="ECO:0000313" key="4">
    <source>
        <dbReference type="EMBL" id="MBY0097004.1"/>
    </source>
</evidence>
<feature type="chain" id="PRO_5045600743" evidence="2">
    <location>
        <begin position="22"/>
        <end position="290"/>
    </location>
</feature>
<gene>
    <name evidence="4" type="ORF">H0185_09295</name>
</gene>
<name>A0ABS7K475_9BACI</name>
<dbReference type="Proteomes" id="UP000769780">
    <property type="component" value="Unassembled WGS sequence"/>
</dbReference>
<dbReference type="RefSeq" id="WP_221873223.1">
    <property type="nucleotide sequence ID" value="NZ_JACWFH010000009.1"/>
</dbReference>
<comment type="caution">
    <text evidence="4">The sequence shown here is derived from an EMBL/GenBank/DDBJ whole genome shotgun (WGS) entry which is preliminary data.</text>
</comment>
<dbReference type="PANTHER" id="PTHR37945:SF1">
    <property type="entry name" value="EXTRACELLULAR TUNGSTATE BINDING PROTEIN"/>
    <property type="match status" value="1"/>
</dbReference>
<evidence type="ECO:0000259" key="3">
    <source>
        <dbReference type="Pfam" id="PF12849"/>
    </source>
</evidence>
<feature type="domain" description="PBP" evidence="3">
    <location>
        <begin position="44"/>
        <end position="267"/>
    </location>
</feature>
<evidence type="ECO:0000256" key="1">
    <source>
        <dbReference type="SAM" id="MobiDB-lite"/>
    </source>
</evidence>
<dbReference type="EMBL" id="JACWFH010000009">
    <property type="protein sequence ID" value="MBY0097004.1"/>
    <property type="molecule type" value="Genomic_DNA"/>
</dbReference>
<dbReference type="InterPro" id="IPR024370">
    <property type="entry name" value="PBP_domain"/>
</dbReference>
<keyword evidence="2" id="KW-0732">Signal</keyword>
<dbReference type="InterPro" id="IPR052738">
    <property type="entry name" value="ABC-Tungstate_binding"/>
</dbReference>
<proteinExistence type="predicted"/>
<sequence length="290" mass="31864">MKNKFLSIMFILSLALMTACSNSDTEKAEAPEGANEPETTKVDRTDLILATTTSTQDSGLLDELIPMFEEENPYKVKTIAVGTGQALEMGVKGEADTLLTHAPASEKELVDNEDVLNYQQVMYNDFVVVGPTADPAGVKGLSTTEAFAKIFESQSVFVSRGDDSGTHKKELQLWEEASLTPSENEAYLETGQGMGNSLQVAAEKQGYILTDRATYLAQKDTLGEFEVLVEGDDNLLNIYHVMEVNPEKSDMINVEGAKAFVEFMIDEDTQSTIAEFGVEEYGEPLFFLFE</sequence>
<protein>
    <submittedName>
        <fullName evidence="4">Substrate-binding domain-containing protein</fullName>
    </submittedName>
</protein>
<feature type="region of interest" description="Disordered" evidence="1">
    <location>
        <begin position="25"/>
        <end position="44"/>
    </location>
</feature>
<organism evidence="4 5">
    <name type="scientific">Mesobacillus maritimus</name>
    <dbReference type="NCBI Taxonomy" id="1643336"/>
    <lineage>
        <taxon>Bacteria</taxon>
        <taxon>Bacillati</taxon>
        <taxon>Bacillota</taxon>
        <taxon>Bacilli</taxon>
        <taxon>Bacillales</taxon>
        <taxon>Bacillaceae</taxon>
        <taxon>Mesobacillus</taxon>
    </lineage>
</organism>
<reference evidence="4 5" key="1">
    <citation type="submission" date="2020-07" db="EMBL/GenBank/DDBJ databases">
        <title>Fungal Genomes of the International Space Station.</title>
        <authorList>
            <person name="Seuylemezian A."/>
            <person name="Singh N.K."/>
            <person name="Wood J."/>
            <person name="Venkateswaran K."/>
        </authorList>
    </citation>
    <scope>NUCLEOTIDE SEQUENCE [LARGE SCALE GENOMIC DNA]</scope>
    <source>
        <strain evidence="4 5">PL-B2</strain>
    </source>
</reference>
<dbReference type="SUPFAM" id="SSF53850">
    <property type="entry name" value="Periplasmic binding protein-like II"/>
    <property type="match status" value="1"/>
</dbReference>
<keyword evidence="5" id="KW-1185">Reference proteome</keyword>
<feature type="signal peptide" evidence="2">
    <location>
        <begin position="1"/>
        <end position="21"/>
    </location>
</feature>
<accession>A0ABS7K475</accession>
<dbReference type="PROSITE" id="PS51257">
    <property type="entry name" value="PROKAR_LIPOPROTEIN"/>
    <property type="match status" value="1"/>
</dbReference>
<dbReference type="Gene3D" id="3.40.190.10">
    <property type="entry name" value="Periplasmic binding protein-like II"/>
    <property type="match status" value="2"/>
</dbReference>